<evidence type="ECO:0000313" key="1">
    <source>
        <dbReference type="EMBL" id="MBB4662274.1"/>
    </source>
</evidence>
<keyword evidence="2" id="KW-1185">Reference proteome</keyword>
<gene>
    <name evidence="1" type="ORF">BDZ31_001860</name>
</gene>
<dbReference type="Proteomes" id="UP000585272">
    <property type="component" value="Unassembled WGS sequence"/>
</dbReference>
<reference evidence="1 2" key="1">
    <citation type="submission" date="2020-08" db="EMBL/GenBank/DDBJ databases">
        <title>Genomic Encyclopedia of Archaeal and Bacterial Type Strains, Phase II (KMG-II): from individual species to whole genera.</title>
        <authorList>
            <person name="Goeker M."/>
        </authorList>
    </citation>
    <scope>NUCLEOTIDE SEQUENCE [LARGE SCALE GENOMIC DNA]</scope>
    <source>
        <strain evidence="1 2">DSM 23288</strain>
    </source>
</reference>
<evidence type="ECO:0000313" key="2">
    <source>
        <dbReference type="Proteomes" id="UP000585272"/>
    </source>
</evidence>
<name>A0A840IDX7_9ACTN</name>
<accession>A0A840IDX7</accession>
<organism evidence="1 2">
    <name type="scientific">Conexibacter arvalis</name>
    <dbReference type="NCBI Taxonomy" id="912552"/>
    <lineage>
        <taxon>Bacteria</taxon>
        <taxon>Bacillati</taxon>
        <taxon>Actinomycetota</taxon>
        <taxon>Thermoleophilia</taxon>
        <taxon>Solirubrobacterales</taxon>
        <taxon>Conexibacteraceae</taxon>
        <taxon>Conexibacter</taxon>
    </lineage>
</organism>
<sequence length="127" mass="13131">MLGASPTAEGGVRGAVLHTLDWCAAHPAQARLLFGGRGAADPAALADANRGFFGRASGWYATHVHYGAVRELPFPLLSALWLGPSLHYVRHALDGPEPAIGADARTALADAAWAALGTVGEQEPITP</sequence>
<protein>
    <submittedName>
        <fullName evidence="1">Uncharacterized protein</fullName>
    </submittedName>
</protein>
<dbReference type="RefSeq" id="WP_183341345.1">
    <property type="nucleotide sequence ID" value="NZ_JACHNU010000002.1"/>
</dbReference>
<dbReference type="EMBL" id="JACHNU010000002">
    <property type="protein sequence ID" value="MBB4662274.1"/>
    <property type="molecule type" value="Genomic_DNA"/>
</dbReference>
<dbReference type="Gene3D" id="1.10.357.10">
    <property type="entry name" value="Tetracycline Repressor, domain 2"/>
    <property type="match status" value="1"/>
</dbReference>
<comment type="caution">
    <text evidence="1">The sequence shown here is derived from an EMBL/GenBank/DDBJ whole genome shotgun (WGS) entry which is preliminary data.</text>
</comment>
<proteinExistence type="predicted"/>
<dbReference type="SUPFAM" id="SSF48498">
    <property type="entry name" value="Tetracyclin repressor-like, C-terminal domain"/>
    <property type="match status" value="1"/>
</dbReference>
<dbReference type="InterPro" id="IPR036271">
    <property type="entry name" value="Tet_transcr_reg_TetR-rel_C_sf"/>
</dbReference>
<dbReference type="AlphaFoldDB" id="A0A840IDX7"/>